<accession>A0ABV7WSE3</accession>
<evidence type="ECO:0000313" key="2">
    <source>
        <dbReference type="EMBL" id="MFC3701842.1"/>
    </source>
</evidence>
<dbReference type="InterPro" id="IPR046879">
    <property type="entry name" value="KANL3/Tex30_Abhydrolase"/>
</dbReference>
<dbReference type="Pfam" id="PF20408">
    <property type="entry name" value="Abhydrolase_11"/>
    <property type="match status" value="1"/>
</dbReference>
<dbReference type="RefSeq" id="WP_290283149.1">
    <property type="nucleotide sequence ID" value="NZ_JAUFQI010000001.1"/>
</dbReference>
<dbReference type="PANTHER" id="PTHR13136">
    <property type="entry name" value="TESTIS DEVELOPMENT PROTEIN PRTD"/>
    <property type="match status" value="1"/>
</dbReference>
<dbReference type="InterPro" id="IPR029058">
    <property type="entry name" value="AB_hydrolase_fold"/>
</dbReference>
<keyword evidence="3" id="KW-1185">Reference proteome</keyword>
<feature type="domain" description="KANL3/Tex30 alpha/beta hydrolase-like" evidence="1">
    <location>
        <begin position="13"/>
        <end position="201"/>
    </location>
</feature>
<dbReference type="SUPFAM" id="SSF53474">
    <property type="entry name" value="alpha/beta-Hydrolases"/>
    <property type="match status" value="1"/>
</dbReference>
<keyword evidence="2" id="KW-0378">Hydrolase</keyword>
<protein>
    <submittedName>
        <fullName evidence="2">Alpha/beta family hydrolase</fullName>
    </submittedName>
</protein>
<dbReference type="EMBL" id="JBHRYN010000011">
    <property type="protein sequence ID" value="MFC3701842.1"/>
    <property type="molecule type" value="Genomic_DNA"/>
</dbReference>
<name>A0ABV7WSE3_9GAMM</name>
<dbReference type="InterPro" id="IPR026555">
    <property type="entry name" value="NSL3/Tex30"/>
</dbReference>
<organism evidence="2 3">
    <name type="scientific">Reinekea marina</name>
    <dbReference type="NCBI Taxonomy" id="1310421"/>
    <lineage>
        <taxon>Bacteria</taxon>
        <taxon>Pseudomonadati</taxon>
        <taxon>Pseudomonadota</taxon>
        <taxon>Gammaproteobacteria</taxon>
        <taxon>Oceanospirillales</taxon>
        <taxon>Saccharospirillaceae</taxon>
        <taxon>Reinekea</taxon>
    </lineage>
</organism>
<dbReference type="GO" id="GO:0016787">
    <property type="term" value="F:hydrolase activity"/>
    <property type="evidence" value="ECO:0007669"/>
    <property type="project" value="UniProtKB-KW"/>
</dbReference>
<dbReference type="Proteomes" id="UP001595710">
    <property type="component" value="Unassembled WGS sequence"/>
</dbReference>
<dbReference type="Gene3D" id="3.40.50.1820">
    <property type="entry name" value="alpha/beta hydrolase"/>
    <property type="match status" value="1"/>
</dbReference>
<proteinExistence type="predicted"/>
<evidence type="ECO:0000259" key="1">
    <source>
        <dbReference type="Pfam" id="PF20408"/>
    </source>
</evidence>
<comment type="caution">
    <text evidence="2">The sequence shown here is derived from an EMBL/GenBank/DDBJ whole genome shotgun (WGS) entry which is preliminary data.</text>
</comment>
<dbReference type="PANTHER" id="PTHR13136:SF11">
    <property type="entry name" value="TESTIS-EXPRESSED PROTEIN 30"/>
    <property type="match status" value="1"/>
</dbReference>
<gene>
    <name evidence="2" type="ORF">ACFOND_09345</name>
</gene>
<reference evidence="3" key="1">
    <citation type="journal article" date="2019" name="Int. J. Syst. Evol. Microbiol.">
        <title>The Global Catalogue of Microorganisms (GCM) 10K type strain sequencing project: providing services to taxonomists for standard genome sequencing and annotation.</title>
        <authorList>
            <consortium name="The Broad Institute Genomics Platform"/>
            <consortium name="The Broad Institute Genome Sequencing Center for Infectious Disease"/>
            <person name="Wu L."/>
            <person name="Ma J."/>
        </authorList>
    </citation>
    <scope>NUCLEOTIDE SEQUENCE [LARGE SCALE GENOMIC DNA]</scope>
    <source>
        <strain evidence="3">CECT 8288</strain>
    </source>
</reference>
<evidence type="ECO:0000313" key="3">
    <source>
        <dbReference type="Proteomes" id="UP001595710"/>
    </source>
</evidence>
<sequence length="206" mass="23147">MSEFLINGDAGCPTLVFAHGAGAGMESDFMQYVSTELSLLGVRVIRFNFQYMQQQLLTGKRRPPDRQPKLLEHFKDVIDRLAITEPCFIGGKSMGGRMASVLATQIDVDGVVVFGYPFHALGKPEKVRIDHFPALKCPVMLCQGERDNMGNAEDVAQYRLAEKMQIEWFQDGDHDLKPRKSSGYTHEQHLQNAVEKVSQFILSQAK</sequence>